<dbReference type="InterPro" id="IPR013057">
    <property type="entry name" value="AA_transpt_TM"/>
</dbReference>
<evidence type="ECO:0000259" key="6">
    <source>
        <dbReference type="Pfam" id="PF01490"/>
    </source>
</evidence>
<feature type="transmembrane region" description="Helical" evidence="5">
    <location>
        <begin position="434"/>
        <end position="452"/>
    </location>
</feature>
<evidence type="ECO:0000313" key="7">
    <source>
        <dbReference type="EMBL" id="KAG7396568.1"/>
    </source>
</evidence>
<dbReference type="OrthoDB" id="40134at2759"/>
<protein>
    <recommendedName>
        <fullName evidence="6">Amino acid transporter transmembrane domain-containing protein</fullName>
    </recommendedName>
</protein>
<dbReference type="Pfam" id="PF01490">
    <property type="entry name" value="Aa_trans"/>
    <property type="match status" value="1"/>
</dbReference>
<comment type="caution">
    <text evidence="7">The sequence shown here is derived from an EMBL/GenBank/DDBJ whole genome shotgun (WGS) entry which is preliminary data.</text>
</comment>
<keyword evidence="2 5" id="KW-0812">Transmembrane</keyword>
<feature type="transmembrane region" description="Helical" evidence="5">
    <location>
        <begin position="88"/>
        <end position="113"/>
    </location>
</feature>
<gene>
    <name evidence="7" type="ORF">PHYBOEH_002133</name>
</gene>
<dbReference type="GO" id="GO:0015179">
    <property type="term" value="F:L-amino acid transmembrane transporter activity"/>
    <property type="evidence" value="ECO:0007669"/>
    <property type="project" value="TreeGrafter"/>
</dbReference>
<feature type="transmembrane region" description="Helical" evidence="5">
    <location>
        <begin position="221"/>
        <end position="244"/>
    </location>
</feature>
<feature type="transmembrane region" description="Helical" evidence="5">
    <location>
        <begin position="277"/>
        <end position="302"/>
    </location>
</feature>
<keyword evidence="4 5" id="KW-0472">Membrane</keyword>
<evidence type="ECO:0000256" key="2">
    <source>
        <dbReference type="ARBA" id="ARBA00022692"/>
    </source>
</evidence>
<dbReference type="EMBL" id="JAGDFL010000150">
    <property type="protein sequence ID" value="KAG7396568.1"/>
    <property type="molecule type" value="Genomic_DNA"/>
</dbReference>
<evidence type="ECO:0000313" key="8">
    <source>
        <dbReference type="Proteomes" id="UP000693981"/>
    </source>
</evidence>
<dbReference type="PANTHER" id="PTHR22950:SF349">
    <property type="entry name" value="AMINO ACID TRANSPORTER TRANSMEMBRANE DOMAIN-CONTAINING PROTEIN"/>
    <property type="match status" value="1"/>
</dbReference>
<evidence type="ECO:0000256" key="1">
    <source>
        <dbReference type="ARBA" id="ARBA00004141"/>
    </source>
</evidence>
<sequence length="489" mass="52493">MAPKAMFTAEDAKASFNLFCCVYGIGTLGMPGNFSRAGPVIAVFAMAFMAFANTYSSVAICRVMLLAPRSVKTYGDLGEWAMGKPGRYLSVISQMGNCLMVPCVFLVLGGSLLDGLFPGAFSTSTWIVLMALACLPVCLVPTLKEGAGAAFAGCMGTIIADVIGVAVVTYGMRGHPSVPKPDLNFKQVAGAFGNLALAYGAGIVIPCLQRQHSDPTRMPRVVGVTIAFISCCFLVLASTAYSSVGCQISGNLLWSIYPHAETGLTSLGFASDWGAVVLAYLFMQLHITIAFSVILNPAFYIAERIVLGMHKPITGDIENNMVSYADAATPADGLEKESRASKRSFISVADNENVHLDEPEAEAAEYRGANALKYVLLRIVMIAILVIAAVVLKDHFSDLADFVGASCITVNSIILPIVFLLKKKWNALPMWEKIPALIVVVVCFCLGCYVTYTSGQNLFSPSESDIEFPFCAPEFENTIFYNYTAVHEH</sequence>
<reference evidence="7" key="1">
    <citation type="submission" date="2021-02" db="EMBL/GenBank/DDBJ databases">
        <authorList>
            <person name="Palmer J.M."/>
        </authorList>
    </citation>
    <scope>NUCLEOTIDE SEQUENCE</scope>
    <source>
        <strain evidence="7">SCRP23</strain>
    </source>
</reference>
<feature type="domain" description="Amino acid transporter transmembrane" evidence="6">
    <location>
        <begin position="13"/>
        <end position="451"/>
    </location>
</feature>
<feature type="transmembrane region" description="Helical" evidence="5">
    <location>
        <begin position="191"/>
        <end position="209"/>
    </location>
</feature>
<dbReference type="GO" id="GO:0005774">
    <property type="term" value="C:vacuolar membrane"/>
    <property type="evidence" value="ECO:0007669"/>
    <property type="project" value="TreeGrafter"/>
</dbReference>
<organism evidence="7 8">
    <name type="scientific">Phytophthora boehmeriae</name>
    <dbReference type="NCBI Taxonomy" id="109152"/>
    <lineage>
        <taxon>Eukaryota</taxon>
        <taxon>Sar</taxon>
        <taxon>Stramenopiles</taxon>
        <taxon>Oomycota</taxon>
        <taxon>Peronosporomycetes</taxon>
        <taxon>Peronosporales</taxon>
        <taxon>Peronosporaceae</taxon>
        <taxon>Phytophthora</taxon>
    </lineage>
</organism>
<name>A0A8T1WWF8_9STRA</name>
<feature type="transmembrane region" description="Helical" evidence="5">
    <location>
        <begin position="40"/>
        <end position="67"/>
    </location>
</feature>
<comment type="subcellular location">
    <subcellularLocation>
        <location evidence="1">Membrane</location>
        <topology evidence="1">Multi-pass membrane protein</topology>
    </subcellularLocation>
</comment>
<feature type="transmembrane region" description="Helical" evidence="5">
    <location>
        <begin position="375"/>
        <end position="396"/>
    </location>
</feature>
<evidence type="ECO:0000256" key="5">
    <source>
        <dbReference type="SAM" id="Phobius"/>
    </source>
</evidence>
<evidence type="ECO:0000256" key="3">
    <source>
        <dbReference type="ARBA" id="ARBA00022989"/>
    </source>
</evidence>
<dbReference type="PANTHER" id="PTHR22950">
    <property type="entry name" value="AMINO ACID TRANSPORTER"/>
    <property type="match status" value="1"/>
</dbReference>
<keyword evidence="8" id="KW-1185">Reference proteome</keyword>
<dbReference type="Proteomes" id="UP000693981">
    <property type="component" value="Unassembled WGS sequence"/>
</dbReference>
<dbReference type="AlphaFoldDB" id="A0A8T1WWF8"/>
<feature type="transmembrane region" description="Helical" evidence="5">
    <location>
        <begin position="150"/>
        <end position="171"/>
    </location>
</feature>
<feature type="transmembrane region" description="Helical" evidence="5">
    <location>
        <begin position="402"/>
        <end position="422"/>
    </location>
</feature>
<feature type="transmembrane region" description="Helical" evidence="5">
    <location>
        <begin position="125"/>
        <end position="143"/>
    </location>
</feature>
<keyword evidence="3 5" id="KW-1133">Transmembrane helix</keyword>
<proteinExistence type="predicted"/>
<accession>A0A8T1WWF8</accession>
<evidence type="ECO:0000256" key="4">
    <source>
        <dbReference type="ARBA" id="ARBA00023136"/>
    </source>
</evidence>